<dbReference type="RefSeq" id="WP_092178898.1">
    <property type="nucleotide sequence ID" value="NZ_FNZH01000017.1"/>
</dbReference>
<dbReference type="NCBIfam" id="TIGR03652">
    <property type="entry name" value="FeS_repair_RIC"/>
    <property type="match status" value="1"/>
</dbReference>
<dbReference type="GO" id="GO:0005737">
    <property type="term" value="C:cytoplasm"/>
    <property type="evidence" value="ECO:0007669"/>
    <property type="project" value="UniProtKB-SubCell"/>
</dbReference>
<evidence type="ECO:0000313" key="6">
    <source>
        <dbReference type="EMBL" id="SEJ81597.1"/>
    </source>
</evidence>
<comment type="subcellular location">
    <subcellularLocation>
        <location evidence="1">Cytoplasm</location>
    </subcellularLocation>
</comment>
<keyword evidence="2" id="KW-0963">Cytoplasm</keyword>
<keyword evidence="7" id="KW-1185">Reference proteome</keyword>
<dbReference type="Pfam" id="PF01814">
    <property type="entry name" value="Hemerythrin"/>
    <property type="match status" value="1"/>
</dbReference>
<name>A0A1H7BZ18_9BACT</name>
<dbReference type="InterPro" id="IPR012312">
    <property type="entry name" value="Hemerythrin-like"/>
</dbReference>
<dbReference type="Pfam" id="PF04405">
    <property type="entry name" value="ScdA_N"/>
    <property type="match status" value="1"/>
</dbReference>
<keyword evidence="3" id="KW-0479">Metal-binding</keyword>
<dbReference type="InterPro" id="IPR019903">
    <property type="entry name" value="RIC_family"/>
</dbReference>
<dbReference type="PANTHER" id="PTHR36438:SF1">
    <property type="entry name" value="IRON-SULFUR CLUSTER REPAIR PROTEIN YTFE"/>
    <property type="match status" value="1"/>
</dbReference>
<protein>
    <submittedName>
        <fullName evidence="6">Regulator of cell morphogenesis and NO signaling</fullName>
    </submittedName>
</protein>
<dbReference type="PANTHER" id="PTHR36438">
    <property type="entry name" value="IRON-SULFUR CLUSTER REPAIR PROTEIN YTFE"/>
    <property type="match status" value="1"/>
</dbReference>
<keyword evidence="4" id="KW-0408">Iron</keyword>
<evidence type="ECO:0000313" key="7">
    <source>
        <dbReference type="Proteomes" id="UP000199403"/>
    </source>
</evidence>
<dbReference type="EMBL" id="FNZH01000017">
    <property type="protein sequence ID" value="SEJ81597.1"/>
    <property type="molecule type" value="Genomic_DNA"/>
</dbReference>
<evidence type="ECO:0000256" key="3">
    <source>
        <dbReference type="ARBA" id="ARBA00022723"/>
    </source>
</evidence>
<accession>A0A1H7BZ18</accession>
<organism evidence="6 7">
    <name type="scientific">Cyclobacterium xiamenense</name>
    <dbReference type="NCBI Taxonomy" id="1297121"/>
    <lineage>
        <taxon>Bacteria</taxon>
        <taxon>Pseudomonadati</taxon>
        <taxon>Bacteroidota</taxon>
        <taxon>Cytophagia</taxon>
        <taxon>Cytophagales</taxon>
        <taxon>Cyclobacteriaceae</taxon>
        <taxon>Cyclobacterium</taxon>
    </lineage>
</organism>
<reference evidence="7" key="1">
    <citation type="submission" date="2016-10" db="EMBL/GenBank/DDBJ databases">
        <authorList>
            <person name="Varghese N."/>
            <person name="Submissions S."/>
        </authorList>
    </citation>
    <scope>NUCLEOTIDE SEQUENCE [LARGE SCALE GENOMIC DNA]</scope>
    <source>
        <strain evidence="7">IBRC-M 10761</strain>
    </source>
</reference>
<proteinExistence type="predicted"/>
<dbReference type="GO" id="GO:0046872">
    <property type="term" value="F:metal ion binding"/>
    <property type="evidence" value="ECO:0007669"/>
    <property type="project" value="UniProtKB-KW"/>
</dbReference>
<feature type="domain" description="Hemerythrin-like" evidence="5">
    <location>
        <begin position="77"/>
        <end position="230"/>
    </location>
</feature>
<evidence type="ECO:0000256" key="4">
    <source>
        <dbReference type="ARBA" id="ARBA00023004"/>
    </source>
</evidence>
<evidence type="ECO:0000259" key="5">
    <source>
        <dbReference type="Pfam" id="PF01814"/>
    </source>
</evidence>
<sequence>MEQLAVEKVGDIVARDFRTAKIFTEYGIDFCCGGGVSVTEACRKKGINAADLVIKLGGLENSSKDPRYAQMSSVELIAHIVNTHHRYVEESLPSLKCYLDKLEKVHGERHPELAEINRLFSGAADALTVHMKKEELILFPYIEAMEKARSEGIAPPDPHFGHIENPIRMTEDDHAAEGARFSRLSELSQGYNPPADACQTYKVAFAMLEEFEKDLHVHIHLENNLLFPAARVLHEGIQKTEAGSR</sequence>
<evidence type="ECO:0000256" key="1">
    <source>
        <dbReference type="ARBA" id="ARBA00004496"/>
    </source>
</evidence>
<gene>
    <name evidence="6" type="ORF">SAMN05192553_1179</name>
</gene>
<dbReference type="Gene3D" id="1.20.120.520">
    <property type="entry name" value="nmb1532 protein domain like"/>
    <property type="match status" value="1"/>
</dbReference>
<dbReference type="OrthoDB" id="9797132at2"/>
<dbReference type="Gene3D" id="1.10.3910.10">
    <property type="entry name" value="SP0561-like"/>
    <property type="match status" value="1"/>
</dbReference>
<evidence type="ECO:0000256" key="2">
    <source>
        <dbReference type="ARBA" id="ARBA00022490"/>
    </source>
</evidence>
<dbReference type="STRING" id="1416801.SAMN05192553_1179"/>
<dbReference type="Proteomes" id="UP000199403">
    <property type="component" value="Unassembled WGS sequence"/>
</dbReference>
<dbReference type="AlphaFoldDB" id="A0A1H7BZ18"/>
<dbReference type="InterPro" id="IPR038062">
    <property type="entry name" value="ScdA-like_N_sf"/>
</dbReference>